<evidence type="ECO:0000256" key="1">
    <source>
        <dbReference type="SAM" id="MobiDB-lite"/>
    </source>
</evidence>
<dbReference type="GO" id="GO:0006412">
    <property type="term" value="P:translation"/>
    <property type="evidence" value="ECO:0007669"/>
    <property type="project" value="InterPro"/>
</dbReference>
<keyword evidence="4" id="KW-1185">Reference proteome</keyword>
<dbReference type="GO" id="GO:0003735">
    <property type="term" value="F:structural constituent of ribosome"/>
    <property type="evidence" value="ECO:0007669"/>
    <property type="project" value="InterPro"/>
</dbReference>
<dbReference type="SUPFAM" id="SSF50104">
    <property type="entry name" value="Translation proteins SH3-like domain"/>
    <property type="match status" value="1"/>
</dbReference>
<dbReference type="EMBL" id="MU864371">
    <property type="protein sequence ID" value="KAK4189901.1"/>
    <property type="molecule type" value="Genomic_DNA"/>
</dbReference>
<proteinExistence type="predicted"/>
<feature type="region of interest" description="Disordered" evidence="1">
    <location>
        <begin position="349"/>
        <end position="393"/>
    </location>
</feature>
<evidence type="ECO:0000259" key="2">
    <source>
        <dbReference type="SMART" id="SM00739"/>
    </source>
</evidence>
<protein>
    <recommendedName>
        <fullName evidence="2">KOW domain-containing protein</fullName>
    </recommendedName>
</protein>
<dbReference type="InterPro" id="IPR005824">
    <property type="entry name" value="KOW"/>
</dbReference>
<dbReference type="PROSITE" id="PS01108">
    <property type="entry name" value="RIBOSOMAL_L24"/>
    <property type="match status" value="1"/>
</dbReference>
<dbReference type="InterPro" id="IPR005825">
    <property type="entry name" value="Ribosomal_uL24_CS"/>
</dbReference>
<feature type="domain" description="KOW" evidence="2">
    <location>
        <begin position="114"/>
        <end position="141"/>
    </location>
</feature>
<dbReference type="Proteomes" id="UP001302126">
    <property type="component" value="Unassembled WGS sequence"/>
</dbReference>
<evidence type="ECO:0000313" key="4">
    <source>
        <dbReference type="Proteomes" id="UP001302126"/>
    </source>
</evidence>
<dbReference type="AlphaFoldDB" id="A0AAN6WYF4"/>
<reference evidence="3" key="2">
    <citation type="submission" date="2023-05" db="EMBL/GenBank/DDBJ databases">
        <authorList>
            <consortium name="Lawrence Berkeley National Laboratory"/>
            <person name="Steindorff A."/>
            <person name="Hensen N."/>
            <person name="Bonometti L."/>
            <person name="Westerberg I."/>
            <person name="Brannstrom I.O."/>
            <person name="Guillou S."/>
            <person name="Cros-Aarteil S."/>
            <person name="Calhoun S."/>
            <person name="Haridas S."/>
            <person name="Kuo A."/>
            <person name="Mondo S."/>
            <person name="Pangilinan J."/>
            <person name="Riley R."/>
            <person name="Labutti K."/>
            <person name="Andreopoulos B."/>
            <person name="Lipzen A."/>
            <person name="Chen C."/>
            <person name="Yanf M."/>
            <person name="Daum C."/>
            <person name="Ng V."/>
            <person name="Clum A."/>
            <person name="Ohm R."/>
            <person name="Martin F."/>
            <person name="Silar P."/>
            <person name="Natvig D."/>
            <person name="Lalanne C."/>
            <person name="Gautier V."/>
            <person name="Ament-Velasquez S.L."/>
            <person name="Kruys A."/>
            <person name="Hutchinson M.I."/>
            <person name="Powell A.J."/>
            <person name="Barry K."/>
            <person name="Miller A.N."/>
            <person name="Grigoriev I.V."/>
            <person name="Debuchy R."/>
            <person name="Gladieux P."/>
            <person name="Thoren M.H."/>
            <person name="Johannesson H."/>
        </authorList>
    </citation>
    <scope>NUCLEOTIDE SEQUENCE</scope>
    <source>
        <strain evidence="3">PSN309</strain>
    </source>
</reference>
<dbReference type="InterPro" id="IPR008991">
    <property type="entry name" value="Translation_prot_SH3-like_sf"/>
</dbReference>
<accession>A0AAN6WYF4</accession>
<dbReference type="GO" id="GO:0005840">
    <property type="term" value="C:ribosome"/>
    <property type="evidence" value="ECO:0007669"/>
    <property type="project" value="InterPro"/>
</dbReference>
<gene>
    <name evidence="3" type="ORF">QBC35DRAFT_123973</name>
</gene>
<sequence length="393" mass="44624">MDKILRRVRMAERQVVRRNKRVAEKNYAMEKQKRLRETGGMHKEAGNDLYKAIKARHEDLELGPIAPRRDVMQLDKFGNHWGSISSERALLSAKLTKEQKQARAAWCGGPDYVCLAVGDRVVVLDGPYRGQIAKIENIKRDTLALDLGMLQTNTTIPLYMSTDNTTPVEAINGLIPISSVRLVHPLPHPETGKVRDVIVRELKPVKINHDRVTRKSTWVRIIPGPNIRIPWPAPKPKKIEDYPVDTLRIDVEERTFVPTLLRAPMPETVLDELRNRYSKFRTRHTEEYIAKIQAEEDAKKKAKKAADKMLLPLQEYNRKLRDLRRARGQPVLTEEMLERIGEVIARNKALRESGGAASSTPSKPSSMEKVQKAVEQLSIADDAAKTPKTQPTA</sequence>
<comment type="caution">
    <text evidence="3">The sequence shown here is derived from an EMBL/GenBank/DDBJ whole genome shotgun (WGS) entry which is preliminary data.</text>
</comment>
<organism evidence="3 4">
    <name type="scientific">Podospora australis</name>
    <dbReference type="NCBI Taxonomy" id="1536484"/>
    <lineage>
        <taxon>Eukaryota</taxon>
        <taxon>Fungi</taxon>
        <taxon>Dikarya</taxon>
        <taxon>Ascomycota</taxon>
        <taxon>Pezizomycotina</taxon>
        <taxon>Sordariomycetes</taxon>
        <taxon>Sordariomycetidae</taxon>
        <taxon>Sordariales</taxon>
        <taxon>Podosporaceae</taxon>
        <taxon>Podospora</taxon>
    </lineage>
</organism>
<evidence type="ECO:0000313" key="3">
    <source>
        <dbReference type="EMBL" id="KAK4189901.1"/>
    </source>
</evidence>
<dbReference type="SMART" id="SM00739">
    <property type="entry name" value="KOW"/>
    <property type="match status" value="1"/>
</dbReference>
<reference evidence="3" key="1">
    <citation type="journal article" date="2023" name="Mol. Phylogenet. Evol.">
        <title>Genome-scale phylogeny and comparative genomics of the fungal order Sordariales.</title>
        <authorList>
            <person name="Hensen N."/>
            <person name="Bonometti L."/>
            <person name="Westerberg I."/>
            <person name="Brannstrom I.O."/>
            <person name="Guillou S."/>
            <person name="Cros-Aarteil S."/>
            <person name="Calhoun S."/>
            <person name="Haridas S."/>
            <person name="Kuo A."/>
            <person name="Mondo S."/>
            <person name="Pangilinan J."/>
            <person name="Riley R."/>
            <person name="LaButti K."/>
            <person name="Andreopoulos B."/>
            <person name="Lipzen A."/>
            <person name="Chen C."/>
            <person name="Yan M."/>
            <person name="Daum C."/>
            <person name="Ng V."/>
            <person name="Clum A."/>
            <person name="Steindorff A."/>
            <person name="Ohm R.A."/>
            <person name="Martin F."/>
            <person name="Silar P."/>
            <person name="Natvig D.O."/>
            <person name="Lalanne C."/>
            <person name="Gautier V."/>
            <person name="Ament-Velasquez S.L."/>
            <person name="Kruys A."/>
            <person name="Hutchinson M.I."/>
            <person name="Powell A.J."/>
            <person name="Barry K."/>
            <person name="Miller A.N."/>
            <person name="Grigoriev I.V."/>
            <person name="Debuchy R."/>
            <person name="Gladieux P."/>
            <person name="Hiltunen Thoren M."/>
            <person name="Johannesson H."/>
        </authorList>
    </citation>
    <scope>NUCLEOTIDE SEQUENCE</scope>
    <source>
        <strain evidence="3">PSN309</strain>
    </source>
</reference>
<feature type="compositionally biased region" description="Polar residues" evidence="1">
    <location>
        <begin position="356"/>
        <end position="365"/>
    </location>
</feature>
<name>A0AAN6WYF4_9PEZI</name>
<dbReference type="Pfam" id="PF22682">
    <property type="entry name" value="Ribosomal_uL24m-like"/>
    <property type="match status" value="1"/>
</dbReference>